<dbReference type="AlphaFoldDB" id="A0A9D1CMT3"/>
<evidence type="ECO:0000256" key="2">
    <source>
        <dbReference type="SAM" id="SignalP"/>
    </source>
</evidence>
<dbReference type="Pfam" id="PF24547">
    <property type="entry name" value="DUF7601"/>
    <property type="match status" value="1"/>
</dbReference>
<dbReference type="InterPro" id="IPR038174">
    <property type="entry name" value="Strep_pil_link_sf"/>
</dbReference>
<feature type="transmembrane region" description="Helical" evidence="1">
    <location>
        <begin position="318"/>
        <end position="336"/>
    </location>
</feature>
<keyword evidence="1" id="KW-0812">Transmembrane</keyword>
<name>A0A9D1CMT3_9FIRM</name>
<feature type="domain" description="DUF7601" evidence="3">
    <location>
        <begin position="180"/>
        <end position="306"/>
    </location>
</feature>
<dbReference type="Proteomes" id="UP000886796">
    <property type="component" value="Unassembled WGS sequence"/>
</dbReference>
<feature type="chain" id="PRO_5039601253" description="DUF7601 domain-containing protein" evidence="2">
    <location>
        <begin position="24"/>
        <end position="345"/>
    </location>
</feature>
<keyword evidence="1" id="KW-1133">Transmembrane helix</keyword>
<dbReference type="EMBL" id="DVFK01000107">
    <property type="protein sequence ID" value="HIQ68373.1"/>
    <property type="molecule type" value="Genomic_DNA"/>
</dbReference>
<reference evidence="4" key="2">
    <citation type="journal article" date="2021" name="PeerJ">
        <title>Extensive microbial diversity within the chicken gut microbiome revealed by metagenomics and culture.</title>
        <authorList>
            <person name="Gilroy R."/>
            <person name="Ravi A."/>
            <person name="Getino M."/>
            <person name="Pursley I."/>
            <person name="Horton D.L."/>
            <person name="Alikhan N.F."/>
            <person name="Baker D."/>
            <person name="Gharbi K."/>
            <person name="Hall N."/>
            <person name="Watson M."/>
            <person name="Adriaenssens E.M."/>
            <person name="Foster-Nyarko E."/>
            <person name="Jarju S."/>
            <person name="Secka A."/>
            <person name="Antonio M."/>
            <person name="Oren A."/>
            <person name="Chaudhuri R.R."/>
            <person name="La Ragione R."/>
            <person name="Hildebrand F."/>
            <person name="Pallen M.J."/>
        </authorList>
    </citation>
    <scope>NUCLEOTIDE SEQUENCE</scope>
    <source>
        <strain evidence="4">13361</strain>
    </source>
</reference>
<dbReference type="Gene3D" id="2.60.40.1140">
    <property type="entry name" value="Collagen-binding surface protein Cna, B-type domain"/>
    <property type="match status" value="1"/>
</dbReference>
<dbReference type="InterPro" id="IPR055382">
    <property type="entry name" value="DUF7601"/>
</dbReference>
<comment type="caution">
    <text evidence="4">The sequence shown here is derived from an EMBL/GenBank/DDBJ whole genome shotgun (WGS) entry which is preliminary data.</text>
</comment>
<organism evidence="4 5">
    <name type="scientific">Candidatus Faecousia excrementigallinarum</name>
    <dbReference type="NCBI Taxonomy" id="2840806"/>
    <lineage>
        <taxon>Bacteria</taxon>
        <taxon>Bacillati</taxon>
        <taxon>Bacillota</taxon>
        <taxon>Clostridia</taxon>
        <taxon>Eubacteriales</taxon>
        <taxon>Oscillospiraceae</taxon>
        <taxon>Faecousia</taxon>
    </lineage>
</organism>
<protein>
    <recommendedName>
        <fullName evidence="3">DUF7601 domain-containing protein</fullName>
    </recommendedName>
</protein>
<evidence type="ECO:0000256" key="1">
    <source>
        <dbReference type="SAM" id="Phobius"/>
    </source>
</evidence>
<keyword evidence="2" id="KW-0732">Signal</keyword>
<evidence type="ECO:0000313" key="4">
    <source>
        <dbReference type="EMBL" id="HIQ68373.1"/>
    </source>
</evidence>
<feature type="signal peptide" evidence="2">
    <location>
        <begin position="1"/>
        <end position="23"/>
    </location>
</feature>
<evidence type="ECO:0000259" key="3">
    <source>
        <dbReference type="Pfam" id="PF24547"/>
    </source>
</evidence>
<keyword evidence="1" id="KW-0472">Membrane</keyword>
<proteinExistence type="predicted"/>
<evidence type="ECO:0000313" key="5">
    <source>
        <dbReference type="Proteomes" id="UP000886796"/>
    </source>
</evidence>
<gene>
    <name evidence="4" type="ORF">IAB74_07705</name>
</gene>
<dbReference type="Gene3D" id="2.60.40.3050">
    <property type="match status" value="1"/>
</dbReference>
<accession>A0A9D1CMT3</accession>
<sequence>MKKLLSLTLALIMVLSLSVAVFAADPDPYYPDDMSQVTINVTYKAANTETTSPAEDFTFNYTKTEVTNAATGVDVDDMPDLTIGNAHFDEGVAQTSPATANGSVTISLPAVASFPSVGIYTYIIRPQAGNTAGVTYYAEDIRLVITVIEATGGKRRIAAVHTETDGGKKANNIDYLYSAGKLNVTKVVDGNLGDRDKEFNVTVTFTAPANEKVKSVISYTDGTTKTIEISAWKEENGSKQAEVTIALKHNETVTFTNIPYDVTYEVVEADYTSTENGKYDAAKYNFTDAAKKVDSASDTVTITNTKNSPVDTGIALDSLPYVLLIAVAVVGVVIFTSRKRSRREY</sequence>
<reference evidence="4" key="1">
    <citation type="submission" date="2020-10" db="EMBL/GenBank/DDBJ databases">
        <authorList>
            <person name="Gilroy R."/>
        </authorList>
    </citation>
    <scope>NUCLEOTIDE SEQUENCE</scope>
    <source>
        <strain evidence="4">13361</strain>
    </source>
</reference>